<dbReference type="PANTHER" id="PTHR14119:SF17">
    <property type="entry name" value="ISOCHORISMATASE DOMAIN-CONTAINING PROTEIN 1"/>
    <property type="match status" value="1"/>
</dbReference>
<name>A0A1W0WPQ4_HYPEX</name>
<dbReference type="SUPFAM" id="SSF52499">
    <property type="entry name" value="Isochorismatase-like hydrolases"/>
    <property type="match status" value="1"/>
</dbReference>
<sequence>MAARHISRLVSNQTIFFCCDMQEAFRPNVKYFKEITEICRRVIEGGKILDIPLLVTEQYPKGLKRTIPELEIGHAVGKFEKTIFSMVIPETEAILKERNSKNVVLFGIEAHVCILHTALDLRERDYEVHVVADGCSSRSDSDRKMAYKRLRQAGCILTTGETLLMELLGSKDHPKFKEVQKVVLDRAPDTGLIHQS</sequence>
<dbReference type="CDD" id="cd01012">
    <property type="entry name" value="YcaC_related"/>
    <property type="match status" value="1"/>
</dbReference>
<comment type="caution">
    <text evidence="4">The sequence shown here is derived from an EMBL/GenBank/DDBJ whole genome shotgun (WGS) entry which is preliminary data.</text>
</comment>
<evidence type="ECO:0000256" key="2">
    <source>
        <dbReference type="ARBA" id="ARBA00040688"/>
    </source>
</evidence>
<accession>A0A1W0WPQ4</accession>
<dbReference type="EMBL" id="MTYJ01000065">
    <property type="protein sequence ID" value="OQV17190.1"/>
    <property type="molecule type" value="Genomic_DNA"/>
</dbReference>
<comment type="similarity">
    <text evidence="1">Belongs to the isochorismatase family.</text>
</comment>
<dbReference type="PANTHER" id="PTHR14119">
    <property type="entry name" value="HYDROLASE"/>
    <property type="match status" value="1"/>
</dbReference>
<dbReference type="AlphaFoldDB" id="A0A1W0WPQ4"/>
<reference evidence="5" key="1">
    <citation type="submission" date="2017-01" db="EMBL/GenBank/DDBJ databases">
        <title>Comparative genomics of anhydrobiosis in the tardigrade Hypsibius dujardini.</title>
        <authorList>
            <person name="Yoshida Y."/>
            <person name="Koutsovoulos G."/>
            <person name="Laetsch D."/>
            <person name="Stevens L."/>
            <person name="Kumar S."/>
            <person name="Horikawa D."/>
            <person name="Ishino K."/>
            <person name="Komine S."/>
            <person name="Tomita M."/>
            <person name="Blaxter M."/>
            <person name="Arakawa K."/>
        </authorList>
    </citation>
    <scope>NUCLEOTIDE SEQUENCE [LARGE SCALE GENOMIC DNA]</scope>
    <source>
        <strain evidence="5">Z151</strain>
    </source>
</reference>
<dbReference type="InterPro" id="IPR050993">
    <property type="entry name" value="Isochorismatase_domain"/>
</dbReference>
<feature type="domain" description="Isochorismatase-like" evidence="3">
    <location>
        <begin position="14"/>
        <end position="161"/>
    </location>
</feature>
<dbReference type="InterPro" id="IPR036380">
    <property type="entry name" value="Isochorismatase-like_sf"/>
</dbReference>
<evidence type="ECO:0000259" key="3">
    <source>
        <dbReference type="Pfam" id="PF00857"/>
    </source>
</evidence>
<dbReference type="InterPro" id="IPR000868">
    <property type="entry name" value="Isochorismatase-like_dom"/>
</dbReference>
<dbReference type="OrthoDB" id="269496at2759"/>
<keyword evidence="5" id="KW-1185">Reference proteome</keyword>
<evidence type="ECO:0000313" key="5">
    <source>
        <dbReference type="Proteomes" id="UP000192578"/>
    </source>
</evidence>
<dbReference type="Pfam" id="PF00857">
    <property type="entry name" value="Isochorismatase"/>
    <property type="match status" value="1"/>
</dbReference>
<evidence type="ECO:0000313" key="4">
    <source>
        <dbReference type="EMBL" id="OQV17190.1"/>
    </source>
</evidence>
<protein>
    <recommendedName>
        <fullName evidence="2">Isochorismatase domain-containing protein 1</fullName>
    </recommendedName>
</protein>
<dbReference type="Gene3D" id="3.40.50.850">
    <property type="entry name" value="Isochorismatase-like"/>
    <property type="match status" value="1"/>
</dbReference>
<dbReference type="FunFam" id="3.40.50.850:FF:000001">
    <property type="entry name" value="Isochorismatase domain-containing protein 1"/>
    <property type="match status" value="1"/>
</dbReference>
<evidence type="ECO:0000256" key="1">
    <source>
        <dbReference type="ARBA" id="ARBA00006336"/>
    </source>
</evidence>
<gene>
    <name evidence="4" type="ORF">BV898_08768</name>
</gene>
<organism evidence="4 5">
    <name type="scientific">Hypsibius exemplaris</name>
    <name type="common">Freshwater tardigrade</name>
    <dbReference type="NCBI Taxonomy" id="2072580"/>
    <lineage>
        <taxon>Eukaryota</taxon>
        <taxon>Metazoa</taxon>
        <taxon>Ecdysozoa</taxon>
        <taxon>Tardigrada</taxon>
        <taxon>Eutardigrada</taxon>
        <taxon>Parachela</taxon>
        <taxon>Hypsibioidea</taxon>
        <taxon>Hypsibiidae</taxon>
        <taxon>Hypsibius</taxon>
    </lineage>
</organism>
<dbReference type="Proteomes" id="UP000192578">
    <property type="component" value="Unassembled WGS sequence"/>
</dbReference>
<proteinExistence type="inferred from homology"/>